<evidence type="ECO:0000256" key="4">
    <source>
        <dbReference type="SAM" id="MobiDB-lite"/>
    </source>
</evidence>
<dbReference type="Pfam" id="PF17921">
    <property type="entry name" value="Integrase_H2C2"/>
    <property type="match status" value="1"/>
</dbReference>
<sequence length="789" mass="90133">MHTEEIVLMVLEDSTAEVVLGRPWLEQHDPIISWRTGEILRWGHKCFEGCFPERPNPRPSRPHALQKASKLPPHRPWDCAIDLIPGEPVPRGRIYSLTLPEEKAMEEYIKEALAQGYICPSTSPAASSFFFVAKKDGALERLRGATVFTKLDLRSAYNLIRIRKGDEWKTAFDFMHEVLRDFLHKFVVAEKCLFHQPTVQFLGYVIDHSGVRMDEKKTLVWTPAATHAFQTLKQAFTTAPLLVHPDPELPFIVEVDASTTGVGAVLSQQQGNPRKLHPCAFFSRKLNPAEVNYDIGNRELLAVKLALEEWRHWLEGAKHPFTVLTDHKNLEYLRAAKRLNPRQARWALFFTRFKFTISYRPGSKNVKADALSRIYGPDIASEDPEPVLPEKIFASPISWSEGTLPESGAPPGCPPGLQFIPRSHRTSLIHATHVSLGTGHPGIKGTLSLLQQRFWWPRMAVDVKRYVQGCRECAMSKSPRHLPAGKLLPLPVPNRPWSHLGIDFIVDLPASEGSLETAEYLFNHVFRYYGLPEDIVSDRGPQFTSRVWRAFFKRLGVTISLSSGYHPQTNGQTERKIQEIGRFLRTFCHSHQESWSQFLGWAEYAQNSLRQSTTGLTPFQCVLGYQPPLFPWDGEPSDVPAVDYWFRESERVWGEAHRQLQRALRRRRSTADLRRSQAPAYQPGQKVWLSTRDIKLRLPWPGVAEEPPLPLIVDDGTAYLVKEILDSRRRGGRLEYLVDWEGYGPEERSWVPRNDILDPSLLEDFHTSHPSRPAPRGRGRPPRRRGPRD</sequence>
<gene>
    <name evidence="7" type="ORF">QTP70_000104</name>
</gene>
<evidence type="ECO:0000313" key="8">
    <source>
        <dbReference type="Proteomes" id="UP001274896"/>
    </source>
</evidence>
<evidence type="ECO:0000256" key="3">
    <source>
        <dbReference type="ARBA" id="ARBA00039658"/>
    </source>
</evidence>
<protein>
    <recommendedName>
        <fullName evidence="3">Gypsy retrotransposon integrase-like protein 1</fullName>
    </recommendedName>
</protein>
<keyword evidence="2" id="KW-0511">Multifunctional enzyme</keyword>
<dbReference type="GO" id="GO:0005634">
    <property type="term" value="C:nucleus"/>
    <property type="evidence" value="ECO:0007669"/>
    <property type="project" value="UniProtKB-SubCell"/>
</dbReference>
<dbReference type="GO" id="GO:0003824">
    <property type="term" value="F:catalytic activity"/>
    <property type="evidence" value="ECO:0007669"/>
    <property type="project" value="UniProtKB-KW"/>
</dbReference>
<organism evidence="7 8">
    <name type="scientific">Hemibagrus guttatus</name>
    <dbReference type="NCBI Taxonomy" id="175788"/>
    <lineage>
        <taxon>Eukaryota</taxon>
        <taxon>Metazoa</taxon>
        <taxon>Chordata</taxon>
        <taxon>Craniata</taxon>
        <taxon>Vertebrata</taxon>
        <taxon>Euteleostomi</taxon>
        <taxon>Actinopterygii</taxon>
        <taxon>Neopterygii</taxon>
        <taxon>Teleostei</taxon>
        <taxon>Ostariophysi</taxon>
        <taxon>Siluriformes</taxon>
        <taxon>Bagridae</taxon>
        <taxon>Hemibagrus</taxon>
    </lineage>
</organism>
<dbReference type="InterPro" id="IPR023780">
    <property type="entry name" value="Chromo_domain"/>
</dbReference>
<dbReference type="Proteomes" id="UP001274896">
    <property type="component" value="Unassembled WGS sequence"/>
</dbReference>
<evidence type="ECO:0000256" key="2">
    <source>
        <dbReference type="ARBA" id="ARBA00023268"/>
    </source>
</evidence>
<dbReference type="InterPro" id="IPR043128">
    <property type="entry name" value="Rev_trsase/Diguanyl_cyclase"/>
</dbReference>
<evidence type="ECO:0000259" key="6">
    <source>
        <dbReference type="PROSITE" id="PS50994"/>
    </source>
</evidence>
<comment type="caution">
    <text evidence="7">The sequence shown here is derived from an EMBL/GenBank/DDBJ whole genome shotgun (WGS) entry which is preliminary data.</text>
</comment>
<dbReference type="InterPro" id="IPR050951">
    <property type="entry name" value="Retrovirus_Pol_polyprotein"/>
</dbReference>
<dbReference type="FunFam" id="3.10.20.370:FF:000003">
    <property type="entry name" value="Transposon Tf2-6 polyprotein"/>
    <property type="match status" value="1"/>
</dbReference>
<feature type="domain" description="Chromo" evidence="5">
    <location>
        <begin position="719"/>
        <end position="777"/>
    </location>
</feature>
<dbReference type="InterPro" id="IPR036397">
    <property type="entry name" value="RNaseH_sf"/>
</dbReference>
<dbReference type="Gene3D" id="3.10.10.10">
    <property type="entry name" value="HIV Type 1 Reverse Transcriptase, subunit A, domain 1"/>
    <property type="match status" value="2"/>
</dbReference>
<dbReference type="PANTHER" id="PTHR37984:SF5">
    <property type="entry name" value="PROTEIN NYNRIN-LIKE"/>
    <property type="match status" value="1"/>
</dbReference>
<dbReference type="SUPFAM" id="SSF56672">
    <property type="entry name" value="DNA/RNA polymerases"/>
    <property type="match status" value="1"/>
</dbReference>
<dbReference type="InterPro" id="IPR041588">
    <property type="entry name" value="Integrase_H2C2"/>
</dbReference>
<dbReference type="PROSITE" id="PS50013">
    <property type="entry name" value="CHROMO_2"/>
    <property type="match status" value="1"/>
</dbReference>
<proteinExistence type="predicted"/>
<dbReference type="GO" id="GO:0003676">
    <property type="term" value="F:nucleic acid binding"/>
    <property type="evidence" value="ECO:0007669"/>
    <property type="project" value="InterPro"/>
</dbReference>
<dbReference type="CDD" id="cd09274">
    <property type="entry name" value="RNase_HI_RT_Ty3"/>
    <property type="match status" value="1"/>
</dbReference>
<feature type="compositionally biased region" description="Basic residues" evidence="4">
    <location>
        <begin position="775"/>
        <end position="789"/>
    </location>
</feature>
<evidence type="ECO:0000256" key="1">
    <source>
        <dbReference type="ARBA" id="ARBA00004123"/>
    </source>
</evidence>
<dbReference type="SUPFAM" id="SSF54160">
    <property type="entry name" value="Chromo domain-like"/>
    <property type="match status" value="1"/>
</dbReference>
<reference evidence="7" key="1">
    <citation type="submission" date="2023-06" db="EMBL/GenBank/DDBJ databases">
        <title>Male Hemibagrus guttatus genome.</title>
        <authorList>
            <person name="Bian C."/>
        </authorList>
    </citation>
    <scope>NUCLEOTIDE SEQUENCE</scope>
    <source>
        <strain evidence="7">Male_cb2023</strain>
        <tissue evidence="7">Muscle</tissue>
    </source>
</reference>
<dbReference type="Gene3D" id="3.30.70.270">
    <property type="match status" value="1"/>
</dbReference>
<dbReference type="InterPro" id="IPR041577">
    <property type="entry name" value="RT_RNaseH_2"/>
</dbReference>
<dbReference type="Gene3D" id="1.10.340.70">
    <property type="match status" value="1"/>
</dbReference>
<dbReference type="InterPro" id="IPR000953">
    <property type="entry name" value="Chromo/chromo_shadow_dom"/>
</dbReference>
<feature type="region of interest" description="Disordered" evidence="4">
    <location>
        <begin position="761"/>
        <end position="789"/>
    </location>
</feature>
<dbReference type="Gene3D" id="2.40.50.40">
    <property type="match status" value="1"/>
</dbReference>
<dbReference type="PROSITE" id="PS50994">
    <property type="entry name" value="INTEGRASE"/>
    <property type="match status" value="1"/>
</dbReference>
<evidence type="ECO:0000313" key="7">
    <source>
        <dbReference type="EMBL" id="KAK3542717.1"/>
    </source>
</evidence>
<dbReference type="PANTHER" id="PTHR37984">
    <property type="entry name" value="PROTEIN CBG26694"/>
    <property type="match status" value="1"/>
</dbReference>
<dbReference type="SUPFAM" id="SSF53098">
    <property type="entry name" value="Ribonuclease H-like"/>
    <property type="match status" value="1"/>
</dbReference>
<dbReference type="Pfam" id="PF17919">
    <property type="entry name" value="RT_RNaseH_2"/>
    <property type="match status" value="1"/>
</dbReference>
<accession>A0AAE0R3U6</accession>
<evidence type="ECO:0000259" key="5">
    <source>
        <dbReference type="PROSITE" id="PS50013"/>
    </source>
</evidence>
<dbReference type="AlphaFoldDB" id="A0AAE0R3U6"/>
<dbReference type="Gene3D" id="3.10.20.370">
    <property type="match status" value="1"/>
</dbReference>
<comment type="subcellular location">
    <subcellularLocation>
        <location evidence="1">Nucleus</location>
    </subcellularLocation>
</comment>
<dbReference type="Gene3D" id="3.30.420.10">
    <property type="entry name" value="Ribonuclease H-like superfamily/Ribonuclease H"/>
    <property type="match status" value="1"/>
</dbReference>
<feature type="domain" description="Integrase catalytic" evidence="6">
    <location>
        <begin position="510"/>
        <end position="626"/>
    </location>
</feature>
<keyword evidence="8" id="KW-1185">Reference proteome</keyword>
<dbReference type="InterPro" id="IPR001584">
    <property type="entry name" value="Integrase_cat-core"/>
</dbReference>
<dbReference type="SMART" id="SM00298">
    <property type="entry name" value="CHROMO"/>
    <property type="match status" value="1"/>
</dbReference>
<name>A0AAE0R3U6_9TELE</name>
<dbReference type="Pfam" id="PF00385">
    <property type="entry name" value="Chromo"/>
    <property type="match status" value="1"/>
</dbReference>
<dbReference type="GO" id="GO:0015074">
    <property type="term" value="P:DNA integration"/>
    <property type="evidence" value="ECO:0007669"/>
    <property type="project" value="InterPro"/>
</dbReference>
<dbReference type="InterPro" id="IPR043502">
    <property type="entry name" value="DNA/RNA_pol_sf"/>
</dbReference>
<dbReference type="InterPro" id="IPR016197">
    <property type="entry name" value="Chromo-like_dom_sf"/>
</dbReference>
<dbReference type="InterPro" id="IPR012337">
    <property type="entry name" value="RNaseH-like_sf"/>
</dbReference>
<dbReference type="EMBL" id="JAUCMX010000006">
    <property type="protein sequence ID" value="KAK3542717.1"/>
    <property type="molecule type" value="Genomic_DNA"/>
</dbReference>